<keyword evidence="3" id="KW-1185">Reference proteome</keyword>
<gene>
    <name evidence="2" type="ORF">BZA70DRAFT_3425</name>
</gene>
<accession>A0ABR1FB50</accession>
<reference evidence="2 3" key="1">
    <citation type="submission" date="2024-03" db="EMBL/GenBank/DDBJ databases">
        <title>Genome-scale model development and genomic sequencing of the oleaginous clade Lipomyces.</title>
        <authorList>
            <consortium name="Lawrence Berkeley National Laboratory"/>
            <person name="Czajka J.J."/>
            <person name="Han Y."/>
            <person name="Kim J."/>
            <person name="Mondo S.J."/>
            <person name="Hofstad B.A."/>
            <person name="Robles A."/>
            <person name="Haridas S."/>
            <person name="Riley R."/>
            <person name="LaButti K."/>
            <person name="Pangilinan J."/>
            <person name="Andreopoulos W."/>
            <person name="Lipzen A."/>
            <person name="Yan J."/>
            <person name="Wang M."/>
            <person name="Ng V."/>
            <person name="Grigoriev I.V."/>
            <person name="Spatafora J.W."/>
            <person name="Magnuson J.K."/>
            <person name="Baker S.E."/>
            <person name="Pomraning K.R."/>
        </authorList>
    </citation>
    <scope>NUCLEOTIDE SEQUENCE [LARGE SCALE GENOMIC DNA]</scope>
    <source>
        <strain evidence="2 3">Phaff 52-87</strain>
    </source>
</reference>
<protein>
    <submittedName>
        <fullName evidence="2">Uncharacterized protein</fullName>
    </submittedName>
</protein>
<dbReference type="GeneID" id="90040560"/>
<organism evidence="2 3">
    <name type="scientific">Myxozyma melibiosi</name>
    <dbReference type="NCBI Taxonomy" id="54550"/>
    <lineage>
        <taxon>Eukaryota</taxon>
        <taxon>Fungi</taxon>
        <taxon>Dikarya</taxon>
        <taxon>Ascomycota</taxon>
        <taxon>Saccharomycotina</taxon>
        <taxon>Lipomycetes</taxon>
        <taxon>Lipomycetales</taxon>
        <taxon>Lipomycetaceae</taxon>
        <taxon>Myxozyma</taxon>
    </lineage>
</organism>
<proteinExistence type="predicted"/>
<evidence type="ECO:0000313" key="2">
    <source>
        <dbReference type="EMBL" id="KAK7207082.1"/>
    </source>
</evidence>
<feature type="compositionally biased region" description="Low complexity" evidence="1">
    <location>
        <begin position="97"/>
        <end position="134"/>
    </location>
</feature>
<evidence type="ECO:0000313" key="3">
    <source>
        <dbReference type="Proteomes" id="UP001498771"/>
    </source>
</evidence>
<dbReference type="Proteomes" id="UP001498771">
    <property type="component" value="Unassembled WGS sequence"/>
</dbReference>
<name>A0ABR1FB50_9ASCO</name>
<dbReference type="RefSeq" id="XP_064770115.1">
    <property type="nucleotide sequence ID" value="XM_064915048.1"/>
</dbReference>
<evidence type="ECO:0000256" key="1">
    <source>
        <dbReference type="SAM" id="MobiDB-lite"/>
    </source>
</evidence>
<feature type="region of interest" description="Disordered" evidence="1">
    <location>
        <begin position="97"/>
        <end position="149"/>
    </location>
</feature>
<comment type="caution">
    <text evidence="2">The sequence shown here is derived from an EMBL/GenBank/DDBJ whole genome shotgun (WGS) entry which is preliminary data.</text>
</comment>
<sequence length="299" mass="31583">MIHRLITGDGVPYEPKSMEVRRSSLASLEDEEDEMLFATEIDTSSVRQLRGGNSKDLAESKRSLLTSSIIKPNIGVSSANASSSSASTLQDPIRSALATSSPAASTSSSPYSNAPSPVSTPYSATTATTAAATPIPSPKPNYRYRGSSEPASITIPAEKNSYEEDTEAEFMRNRELLVQKGVCSTTAGKTHRAHPFGKSNADSGIIFASALTSGTPSGSTTRAGRVFGEDEGDEMISSTTSHDEIRSMDIDIDADIDDINGSSEALFGDLDSLGVNIDDDDPFTFLDVGGNEVVESVCY</sequence>
<dbReference type="EMBL" id="JBBJBU010000001">
    <property type="protein sequence ID" value="KAK7207082.1"/>
    <property type="molecule type" value="Genomic_DNA"/>
</dbReference>